<organism evidence="1 2">
    <name type="scientific">Lasallia pustulata</name>
    <dbReference type="NCBI Taxonomy" id="136370"/>
    <lineage>
        <taxon>Eukaryota</taxon>
        <taxon>Fungi</taxon>
        <taxon>Dikarya</taxon>
        <taxon>Ascomycota</taxon>
        <taxon>Pezizomycotina</taxon>
        <taxon>Lecanoromycetes</taxon>
        <taxon>OSLEUM clade</taxon>
        <taxon>Umbilicariomycetidae</taxon>
        <taxon>Umbilicariales</taxon>
        <taxon>Umbilicariaceae</taxon>
        <taxon>Lasallia</taxon>
    </lineage>
</organism>
<sequence>MWSFSWRDFFCQVLSTSFPCFDSPARMDHIVPDSSGSWKAKNGAALVQMVHYGVASIFGVGLIDPHFPVASNAKLVEKDGTSCAWECKSAPKPRQIVPTSWLAIIDEISPYEFFYFTIEQRTAGFASRCKHV</sequence>
<proteinExistence type="predicted"/>
<name>A0A1W5CXK5_9LECA</name>
<dbReference type="Proteomes" id="UP000192927">
    <property type="component" value="Unassembled WGS sequence"/>
</dbReference>
<evidence type="ECO:0000313" key="2">
    <source>
        <dbReference type="Proteomes" id="UP000192927"/>
    </source>
</evidence>
<dbReference type="EMBL" id="FWEW01000738">
    <property type="protein sequence ID" value="SLM35607.1"/>
    <property type="molecule type" value="Genomic_DNA"/>
</dbReference>
<reference evidence="2" key="1">
    <citation type="submission" date="2017-03" db="EMBL/GenBank/DDBJ databases">
        <authorList>
            <person name="Sharma R."/>
            <person name="Thines M."/>
        </authorList>
    </citation>
    <scope>NUCLEOTIDE SEQUENCE [LARGE SCALE GENOMIC DNA]</scope>
</reference>
<accession>A0A1W5CXK5</accession>
<keyword evidence="2" id="KW-1185">Reference proteome</keyword>
<protein>
    <submittedName>
        <fullName evidence="1">Uncharacterized protein</fullName>
    </submittedName>
</protein>
<dbReference type="AlphaFoldDB" id="A0A1W5CXK5"/>
<evidence type="ECO:0000313" key="1">
    <source>
        <dbReference type="EMBL" id="SLM35607.1"/>
    </source>
</evidence>